<dbReference type="PRINTS" id="PR00625">
    <property type="entry name" value="JDOMAIN"/>
</dbReference>
<evidence type="ECO:0000313" key="9">
    <source>
        <dbReference type="Proteomes" id="UP000094569"/>
    </source>
</evidence>
<feature type="domain" description="J" evidence="6">
    <location>
        <begin position="22"/>
        <end position="88"/>
    </location>
</feature>
<dbReference type="GO" id="GO:0005737">
    <property type="term" value="C:cytoplasm"/>
    <property type="evidence" value="ECO:0007669"/>
    <property type="project" value="TreeGrafter"/>
</dbReference>
<evidence type="ECO:0000256" key="3">
    <source>
        <dbReference type="ARBA" id="ARBA00022833"/>
    </source>
</evidence>
<dbReference type="SMART" id="SM00271">
    <property type="entry name" value="DnaJ"/>
    <property type="match status" value="1"/>
</dbReference>
<dbReference type="Proteomes" id="UP000094569">
    <property type="component" value="Unassembled WGS sequence"/>
</dbReference>
<dbReference type="VEuPathDB" id="FungiDB:SI65_06182"/>
<sequence>MGQFHSTSHGGPDVPEEQVKNDYYELLGLQWDASEEEIKKAYRKKALELHPDRNYGNVETATRLFAEVQSAYEVLSDPQERAWYDSHREVFLGSGARTESGDYSYNTRMTTTDDIFKLFSNFSPRMEFSDSKSGFYGGLRETFSRLACEEKMACQWENVEYVDYPTFGYRDDNFEDIVRPFYAVWSSFSTKKSFAWKDVYRYSEAPDRRVRRIMEKENRHLREEGIREFNDAVRSLVSFIKKRDLRYKPNPQSEAQRQETLRQSAAAQATRSRAANQAKLREYIAPDWAKSEELQDYQDDSSESEVEQFDCVACDKSFKSQQQLQAHERSKKHLKAVKDLRREMTIQDRQLGLQGNENGNTTFEDAHLGQTKERVDDNWVATARSDRESDVHESDDVIADNQSGPKRFANYGLDQLENLDISVSDNGISHDIESQSRCPLTKEYDGSIDTDNVLTGMPLTPGQKNSPEKMGKAKQKRARKAAQKQTNPSADLTCARCHSAFNSRSQLFSHIRELDHAQPLPNVSRNRK</sequence>
<dbReference type="InterPro" id="IPR003604">
    <property type="entry name" value="Matrin/U1-like-C_Znf_C2H2"/>
</dbReference>
<dbReference type="InterPro" id="IPR036236">
    <property type="entry name" value="Znf_C2H2_sf"/>
</dbReference>
<dbReference type="InterPro" id="IPR018253">
    <property type="entry name" value="DnaJ_domain_CS"/>
</dbReference>
<feature type="domain" description="C2H2-type" evidence="7">
    <location>
        <begin position="492"/>
        <end position="521"/>
    </location>
</feature>
<dbReference type="SMART" id="SM00355">
    <property type="entry name" value="ZnF_C2H2"/>
    <property type="match status" value="2"/>
</dbReference>
<evidence type="ECO:0000256" key="1">
    <source>
        <dbReference type="ARBA" id="ARBA00022723"/>
    </source>
</evidence>
<dbReference type="PANTHER" id="PTHR44029">
    <property type="entry name" value="DNAJ HOMOLOG SUBFAMILY C MEMBER 21"/>
    <property type="match status" value="1"/>
</dbReference>
<feature type="compositionally biased region" description="Low complexity" evidence="5">
    <location>
        <begin position="262"/>
        <end position="275"/>
    </location>
</feature>
<dbReference type="OrthoDB" id="5894at2759"/>
<comment type="caution">
    <text evidence="8">The sequence shown here is derived from an EMBL/GenBank/DDBJ whole genome shotgun (WGS) entry which is preliminary data.</text>
</comment>
<keyword evidence="9" id="KW-1185">Reference proteome</keyword>
<keyword evidence="2 4" id="KW-0863">Zinc-finger</keyword>
<dbReference type="InterPro" id="IPR013087">
    <property type="entry name" value="Znf_C2H2_type"/>
</dbReference>
<dbReference type="InterPro" id="IPR036869">
    <property type="entry name" value="J_dom_sf"/>
</dbReference>
<evidence type="ECO:0000256" key="4">
    <source>
        <dbReference type="PROSITE-ProRule" id="PRU00042"/>
    </source>
</evidence>
<feature type="region of interest" description="Disordered" evidence="5">
    <location>
        <begin position="248"/>
        <end position="275"/>
    </location>
</feature>
<dbReference type="GO" id="GO:0003676">
    <property type="term" value="F:nucleic acid binding"/>
    <property type="evidence" value="ECO:0007669"/>
    <property type="project" value="InterPro"/>
</dbReference>
<accession>A0A1E3BC14</accession>
<protein>
    <recommendedName>
        <fullName evidence="10">J protein JJJ1</fullName>
    </recommendedName>
</protein>
<evidence type="ECO:0000256" key="5">
    <source>
        <dbReference type="SAM" id="MobiDB-lite"/>
    </source>
</evidence>
<dbReference type="EMBL" id="JXNT01000006">
    <property type="protein sequence ID" value="ODM18311.1"/>
    <property type="molecule type" value="Genomic_DNA"/>
</dbReference>
<dbReference type="Pfam" id="PF21884">
    <property type="entry name" value="ZUO1-like_ZHD"/>
    <property type="match status" value="1"/>
</dbReference>
<feature type="compositionally biased region" description="Basic and acidic residues" evidence="5">
    <location>
        <begin position="384"/>
        <end position="395"/>
    </location>
</feature>
<proteinExistence type="predicted"/>
<dbReference type="Pfam" id="PF12171">
    <property type="entry name" value="zf-C2H2_jaz"/>
    <property type="match status" value="1"/>
</dbReference>
<dbReference type="SMART" id="SM00451">
    <property type="entry name" value="ZnF_U1"/>
    <property type="match status" value="1"/>
</dbReference>
<feature type="domain" description="C2H2-type" evidence="7">
    <location>
        <begin position="309"/>
        <end position="333"/>
    </location>
</feature>
<dbReference type="SUPFAM" id="SSF46565">
    <property type="entry name" value="Chaperone J-domain"/>
    <property type="match status" value="1"/>
</dbReference>
<feature type="region of interest" description="Disordered" evidence="5">
    <location>
        <begin position="457"/>
        <end position="491"/>
    </location>
</feature>
<dbReference type="STRING" id="573508.A0A1E3BC14"/>
<dbReference type="PANTHER" id="PTHR44029:SF1">
    <property type="entry name" value="DNAJ HOMOLOG SUBFAMILY C MEMBER 21"/>
    <property type="match status" value="1"/>
</dbReference>
<feature type="compositionally biased region" description="Basic residues" evidence="5">
    <location>
        <begin position="472"/>
        <end position="482"/>
    </location>
</feature>
<dbReference type="PROSITE" id="PS50076">
    <property type="entry name" value="DNAJ_2"/>
    <property type="match status" value="1"/>
</dbReference>
<evidence type="ECO:0000256" key="2">
    <source>
        <dbReference type="ARBA" id="ARBA00022771"/>
    </source>
</evidence>
<dbReference type="InterPro" id="IPR054076">
    <property type="entry name" value="ZUO1-like_ZHD"/>
</dbReference>
<name>A0A1E3BC14_ASPCR</name>
<dbReference type="InterPro" id="IPR022755">
    <property type="entry name" value="Znf_C2H2_jaz"/>
</dbReference>
<dbReference type="Gene3D" id="3.30.160.60">
    <property type="entry name" value="Classic Zinc Finger"/>
    <property type="match status" value="1"/>
</dbReference>
<dbReference type="PROSITE" id="PS00636">
    <property type="entry name" value="DNAJ_1"/>
    <property type="match status" value="1"/>
</dbReference>
<dbReference type="AlphaFoldDB" id="A0A1E3BC14"/>
<dbReference type="InterPro" id="IPR001623">
    <property type="entry name" value="DnaJ_domain"/>
</dbReference>
<dbReference type="Pfam" id="PF00226">
    <property type="entry name" value="DnaJ"/>
    <property type="match status" value="1"/>
</dbReference>
<reference evidence="8 9" key="1">
    <citation type="journal article" date="2016" name="BMC Genomics">
        <title>Comparative genomic and transcriptomic analyses of the Fuzhuan brick tea-fermentation fungus Aspergillus cristatus.</title>
        <authorList>
            <person name="Ge Y."/>
            <person name="Wang Y."/>
            <person name="Liu Y."/>
            <person name="Tan Y."/>
            <person name="Ren X."/>
            <person name="Zhang X."/>
            <person name="Hyde K.D."/>
            <person name="Liu Y."/>
            <person name="Liu Z."/>
        </authorList>
    </citation>
    <scope>NUCLEOTIDE SEQUENCE [LARGE SCALE GENOMIC DNA]</scope>
    <source>
        <strain evidence="8 9">GZAAS20.1005</strain>
    </source>
</reference>
<keyword evidence="3" id="KW-0862">Zinc</keyword>
<organism evidence="8 9">
    <name type="scientific">Aspergillus cristatus</name>
    <name type="common">Chinese Fuzhuan brick tea-fermentation fungus</name>
    <name type="synonym">Eurotium cristatum</name>
    <dbReference type="NCBI Taxonomy" id="573508"/>
    <lineage>
        <taxon>Eukaryota</taxon>
        <taxon>Fungi</taxon>
        <taxon>Dikarya</taxon>
        <taxon>Ascomycota</taxon>
        <taxon>Pezizomycotina</taxon>
        <taxon>Eurotiomycetes</taxon>
        <taxon>Eurotiomycetidae</taxon>
        <taxon>Eurotiales</taxon>
        <taxon>Aspergillaceae</taxon>
        <taxon>Aspergillus</taxon>
        <taxon>Aspergillus subgen. Aspergillus</taxon>
    </lineage>
</organism>
<gene>
    <name evidence="8" type="ORF">SI65_06182</name>
</gene>
<evidence type="ECO:0008006" key="10">
    <source>
        <dbReference type="Google" id="ProtNLM"/>
    </source>
</evidence>
<evidence type="ECO:0000259" key="6">
    <source>
        <dbReference type="PROSITE" id="PS50076"/>
    </source>
</evidence>
<evidence type="ECO:0000259" key="7">
    <source>
        <dbReference type="PROSITE" id="PS50157"/>
    </source>
</evidence>
<feature type="region of interest" description="Disordered" evidence="5">
    <location>
        <begin position="384"/>
        <end position="403"/>
    </location>
</feature>
<dbReference type="InterPro" id="IPR051964">
    <property type="entry name" value="Chaperone_stress_response"/>
</dbReference>
<dbReference type="CDD" id="cd06257">
    <property type="entry name" value="DnaJ"/>
    <property type="match status" value="1"/>
</dbReference>
<dbReference type="GO" id="GO:0008270">
    <property type="term" value="F:zinc ion binding"/>
    <property type="evidence" value="ECO:0007669"/>
    <property type="project" value="UniProtKB-KW"/>
</dbReference>
<evidence type="ECO:0000313" key="8">
    <source>
        <dbReference type="EMBL" id="ODM18311.1"/>
    </source>
</evidence>
<dbReference type="Gene3D" id="1.10.287.110">
    <property type="entry name" value="DnaJ domain"/>
    <property type="match status" value="1"/>
</dbReference>
<dbReference type="PROSITE" id="PS50157">
    <property type="entry name" value="ZINC_FINGER_C2H2_2"/>
    <property type="match status" value="2"/>
</dbReference>
<dbReference type="PROSITE" id="PS00028">
    <property type="entry name" value="ZINC_FINGER_C2H2_1"/>
    <property type="match status" value="2"/>
</dbReference>
<dbReference type="SUPFAM" id="SSF57667">
    <property type="entry name" value="beta-beta-alpha zinc fingers"/>
    <property type="match status" value="1"/>
</dbReference>
<keyword evidence="1" id="KW-0479">Metal-binding</keyword>